<evidence type="ECO:0000256" key="3">
    <source>
        <dbReference type="ARBA" id="ARBA00023125"/>
    </source>
</evidence>
<evidence type="ECO:0000313" key="6">
    <source>
        <dbReference type="EMBL" id="HJH48859.1"/>
    </source>
</evidence>
<dbReference type="GO" id="GO:0005829">
    <property type="term" value="C:cytosol"/>
    <property type="evidence" value="ECO:0007669"/>
    <property type="project" value="TreeGrafter"/>
</dbReference>
<evidence type="ECO:0000259" key="5">
    <source>
        <dbReference type="PROSITE" id="PS50931"/>
    </source>
</evidence>
<dbReference type="PROSITE" id="PS50931">
    <property type="entry name" value="HTH_LYSR"/>
    <property type="match status" value="1"/>
</dbReference>
<proteinExistence type="inferred from homology"/>
<dbReference type="PANTHER" id="PTHR30419">
    <property type="entry name" value="HTH-TYPE TRANSCRIPTIONAL REGULATOR YBHD"/>
    <property type="match status" value="1"/>
</dbReference>
<dbReference type="InterPro" id="IPR005119">
    <property type="entry name" value="LysR_subst-bd"/>
</dbReference>
<evidence type="ECO:0000256" key="4">
    <source>
        <dbReference type="ARBA" id="ARBA00023163"/>
    </source>
</evidence>
<gene>
    <name evidence="6" type="ORF">K8V39_01180</name>
</gene>
<dbReference type="InterPro" id="IPR036390">
    <property type="entry name" value="WH_DNA-bd_sf"/>
</dbReference>
<dbReference type="SUPFAM" id="SSF46785">
    <property type="entry name" value="Winged helix' DNA-binding domain"/>
    <property type="match status" value="1"/>
</dbReference>
<keyword evidence="4" id="KW-0804">Transcription</keyword>
<evidence type="ECO:0000256" key="2">
    <source>
        <dbReference type="ARBA" id="ARBA00023015"/>
    </source>
</evidence>
<keyword evidence="3" id="KW-0238">DNA-binding</keyword>
<dbReference type="FunFam" id="1.10.10.10:FF:000001">
    <property type="entry name" value="LysR family transcriptional regulator"/>
    <property type="match status" value="1"/>
</dbReference>
<dbReference type="PANTHER" id="PTHR30419:SF8">
    <property type="entry name" value="NITROGEN ASSIMILATION TRANSCRIPTIONAL ACTIVATOR-RELATED"/>
    <property type="match status" value="1"/>
</dbReference>
<dbReference type="GO" id="GO:0003677">
    <property type="term" value="F:DNA binding"/>
    <property type="evidence" value="ECO:0007669"/>
    <property type="project" value="UniProtKB-KW"/>
</dbReference>
<dbReference type="InterPro" id="IPR050950">
    <property type="entry name" value="HTH-type_LysR_regulators"/>
</dbReference>
<comment type="caution">
    <text evidence="6">The sequence shown here is derived from an EMBL/GenBank/DDBJ whole genome shotgun (WGS) entry which is preliminary data.</text>
</comment>
<reference evidence="6" key="1">
    <citation type="journal article" date="2021" name="PeerJ">
        <title>Extensive microbial diversity within the chicken gut microbiome revealed by metagenomics and culture.</title>
        <authorList>
            <person name="Gilroy R."/>
            <person name="Ravi A."/>
            <person name="Getino M."/>
            <person name="Pursley I."/>
            <person name="Horton D.L."/>
            <person name="Alikhan N.F."/>
            <person name="Baker D."/>
            <person name="Gharbi K."/>
            <person name="Hall N."/>
            <person name="Watson M."/>
            <person name="Adriaenssens E.M."/>
            <person name="Foster-Nyarko E."/>
            <person name="Jarju S."/>
            <person name="Secka A."/>
            <person name="Antonio M."/>
            <person name="Oren A."/>
            <person name="Chaudhuri R.R."/>
            <person name="La Ragione R."/>
            <person name="Hildebrand F."/>
            <person name="Pallen M.J."/>
        </authorList>
    </citation>
    <scope>NUCLEOTIDE SEQUENCE</scope>
    <source>
        <strain evidence="6">USAMLcec4-12693</strain>
    </source>
</reference>
<dbReference type="Gene3D" id="1.10.10.10">
    <property type="entry name" value="Winged helix-like DNA-binding domain superfamily/Winged helix DNA-binding domain"/>
    <property type="match status" value="1"/>
</dbReference>
<keyword evidence="2" id="KW-0805">Transcription regulation</keyword>
<organism evidence="6 7">
    <name type="scientific">Merdimonas faecis</name>
    <dbReference type="NCBI Taxonomy" id="1653435"/>
    <lineage>
        <taxon>Bacteria</taxon>
        <taxon>Bacillati</taxon>
        <taxon>Bacillota</taxon>
        <taxon>Clostridia</taxon>
        <taxon>Lachnospirales</taxon>
        <taxon>Lachnospiraceae</taxon>
        <taxon>Merdimonas</taxon>
    </lineage>
</organism>
<dbReference type="CDD" id="cd05466">
    <property type="entry name" value="PBP2_LTTR_substrate"/>
    <property type="match status" value="1"/>
</dbReference>
<comment type="similarity">
    <text evidence="1">Belongs to the LysR transcriptional regulatory family.</text>
</comment>
<dbReference type="InterPro" id="IPR000847">
    <property type="entry name" value="LysR_HTH_N"/>
</dbReference>
<dbReference type="RefSeq" id="WP_277271501.1">
    <property type="nucleotide sequence ID" value="NZ_DYXE01000010.1"/>
</dbReference>
<sequence length="293" mass="33507">MDIRVLEYFLAVAREESITKAAKALSMTQPPLSRQLKELEDELGKQLFIRGNKKVTLTEEGILLRKRAEELIELMEKTKEEIRSSEERIHGTVLIGAGESDAVSFLARTARRFQMSHPDISYHLYSGDATSITEKLDHGLIDFGLLVEPVDISKYEYLRLPVKDTWGVLMRRDSPLAVKDQILAEDLWEKPLIVSHQIYDSSELSSWFQRDIRKLHITAAYELLYNATHFVKSGCGYALSLDKLINTTGESELTFRPLYPALDAGLCFVWKKHQIFSQASRLYLDTLKKDLAL</sequence>
<dbReference type="PRINTS" id="PR00039">
    <property type="entry name" value="HTHLYSR"/>
</dbReference>
<dbReference type="InterPro" id="IPR036388">
    <property type="entry name" value="WH-like_DNA-bd_sf"/>
</dbReference>
<feature type="domain" description="HTH lysR-type" evidence="5">
    <location>
        <begin position="1"/>
        <end position="58"/>
    </location>
</feature>
<evidence type="ECO:0000313" key="7">
    <source>
        <dbReference type="Proteomes" id="UP000813420"/>
    </source>
</evidence>
<accession>A0A9D3AI25</accession>
<dbReference type="EMBL" id="DYXE01000010">
    <property type="protein sequence ID" value="HJH48859.1"/>
    <property type="molecule type" value="Genomic_DNA"/>
</dbReference>
<dbReference type="Gene3D" id="3.40.190.290">
    <property type="match status" value="1"/>
</dbReference>
<evidence type="ECO:0000256" key="1">
    <source>
        <dbReference type="ARBA" id="ARBA00009437"/>
    </source>
</evidence>
<dbReference type="Pfam" id="PF00126">
    <property type="entry name" value="HTH_1"/>
    <property type="match status" value="1"/>
</dbReference>
<reference evidence="6" key="2">
    <citation type="submission" date="2021-09" db="EMBL/GenBank/DDBJ databases">
        <authorList>
            <person name="Gilroy R."/>
        </authorList>
    </citation>
    <scope>NUCLEOTIDE SEQUENCE</scope>
    <source>
        <strain evidence="6">USAMLcec4-12693</strain>
    </source>
</reference>
<dbReference type="Proteomes" id="UP000813420">
    <property type="component" value="Unassembled WGS sequence"/>
</dbReference>
<protein>
    <submittedName>
        <fullName evidence="6">LysR family transcriptional regulator</fullName>
    </submittedName>
</protein>
<dbReference type="GO" id="GO:0003700">
    <property type="term" value="F:DNA-binding transcription factor activity"/>
    <property type="evidence" value="ECO:0007669"/>
    <property type="project" value="InterPro"/>
</dbReference>
<dbReference type="Pfam" id="PF03466">
    <property type="entry name" value="LysR_substrate"/>
    <property type="match status" value="1"/>
</dbReference>
<dbReference type="AlphaFoldDB" id="A0A9D3AI25"/>
<dbReference type="SUPFAM" id="SSF53850">
    <property type="entry name" value="Periplasmic binding protein-like II"/>
    <property type="match status" value="1"/>
</dbReference>
<name>A0A9D3AI25_9FIRM</name>